<protein>
    <submittedName>
        <fullName evidence="2">Uncharacterized protein</fullName>
    </submittedName>
</protein>
<dbReference type="EMBL" id="KZ293437">
    <property type="protein sequence ID" value="PBK67285.1"/>
    <property type="molecule type" value="Genomic_DNA"/>
</dbReference>
<organism evidence="2 3">
    <name type="scientific">Armillaria solidipes</name>
    <dbReference type="NCBI Taxonomy" id="1076256"/>
    <lineage>
        <taxon>Eukaryota</taxon>
        <taxon>Fungi</taxon>
        <taxon>Dikarya</taxon>
        <taxon>Basidiomycota</taxon>
        <taxon>Agaricomycotina</taxon>
        <taxon>Agaricomycetes</taxon>
        <taxon>Agaricomycetidae</taxon>
        <taxon>Agaricales</taxon>
        <taxon>Marasmiineae</taxon>
        <taxon>Physalacriaceae</taxon>
        <taxon>Armillaria</taxon>
    </lineage>
</organism>
<evidence type="ECO:0000313" key="2">
    <source>
        <dbReference type="EMBL" id="PBK67285.1"/>
    </source>
</evidence>
<sequence>MVFIVDPSLFKDHPSLSDFNKASRFLQALRSSIKLEDVPSSFLSESCIQQLLRENPMYYVNLARSHARRRIFELEDTPLLCPYPPKLTWRGSRYLAAVQSYLERLHHGSDTLNNPAASSFWAPNNFKFELGYNFKYADHIQSLEIPRLANTSQPVLLLHDLGTFSSNARLNRRIAHIYQSNTNFFFVNGSASGKTRLLLEGLHQNWGFYFTATVDTSTLGSKDISTTLIDFEMESVFSRILPPKEDPTFEACLDVNTRFAYRHFTVILLARLAIFNRFLVAASGKPDDLMRHRWLLAQLQPLFLQPAKGCKRDPFDELRGMMQEWVVPIEFFDEAIRETLDSIFSLLPLGTLLFVVIDEGNVLADGGRYTFSNAFGDDRPVLKELLTTWRHHLQAYDVTLIVAGTEIPRKHFQGDEWSNYKWCSDTGDFGVPEPQRQYIHKFLPPSVAASPSGEELQLRMWKWFRGRHRFTSSVISQLLSTDFQSPHRLLDFLVWLSTGYEPRDGEVYSNAEVSREFERRYTPLKMPDPQYYPSVKAAVHDALIHCLVTLDHRLIFGIDRIDAVSRGVGRFIDPNMEQIVIDEPLCLVTCARWFTDKKKSLTDIDFYLSVDRKYQRPLSATCFVALCLAHVFSQPRALADVFSFTDALPEWANQTANLVDFASTDFGEKETGVLHYTAGTSRRLAYVAETQADTLTWLKDEHRTVFCIHSANSASPTLLFSLRLADESLVWLFLHVHLDGKTEELVTKAELQDMLKALQPENLFNETADARIGIDTSLPTDSAPPLETSSTTKSELSDPPKGSAVPDNILELLESLPKRNQGVGTYGVLRVIASLHGDAKLDRLDADAEHPIAELNTSFVQNITEKFSAKDILEDVVANATYIGGYTGVKRKSIDDGPTLKRQRIS</sequence>
<reference evidence="3" key="1">
    <citation type="journal article" date="2017" name="Nat. Ecol. Evol.">
        <title>Genome expansion and lineage-specific genetic innovations in the forest pathogenic fungi Armillaria.</title>
        <authorList>
            <person name="Sipos G."/>
            <person name="Prasanna A.N."/>
            <person name="Walter M.C."/>
            <person name="O'Connor E."/>
            <person name="Balint B."/>
            <person name="Krizsan K."/>
            <person name="Kiss B."/>
            <person name="Hess J."/>
            <person name="Varga T."/>
            <person name="Slot J."/>
            <person name="Riley R."/>
            <person name="Boka B."/>
            <person name="Rigling D."/>
            <person name="Barry K."/>
            <person name="Lee J."/>
            <person name="Mihaltcheva S."/>
            <person name="LaButti K."/>
            <person name="Lipzen A."/>
            <person name="Waldron R."/>
            <person name="Moloney N.M."/>
            <person name="Sperisen C."/>
            <person name="Kredics L."/>
            <person name="Vagvoelgyi C."/>
            <person name="Patrignani A."/>
            <person name="Fitzpatrick D."/>
            <person name="Nagy I."/>
            <person name="Doyle S."/>
            <person name="Anderson J.B."/>
            <person name="Grigoriev I.V."/>
            <person name="Gueldener U."/>
            <person name="Muensterkoetter M."/>
            <person name="Nagy L.G."/>
        </authorList>
    </citation>
    <scope>NUCLEOTIDE SEQUENCE [LARGE SCALE GENOMIC DNA]</scope>
    <source>
        <strain evidence="3">28-4</strain>
    </source>
</reference>
<dbReference type="STRING" id="1076256.A0A2H3B8U9"/>
<dbReference type="Proteomes" id="UP000218334">
    <property type="component" value="Unassembled WGS sequence"/>
</dbReference>
<evidence type="ECO:0000313" key="3">
    <source>
        <dbReference type="Proteomes" id="UP000218334"/>
    </source>
</evidence>
<keyword evidence="3" id="KW-1185">Reference proteome</keyword>
<gene>
    <name evidence="2" type="ORF">ARMSODRAFT_915659</name>
</gene>
<dbReference type="AlphaFoldDB" id="A0A2H3B8U9"/>
<proteinExistence type="predicted"/>
<evidence type="ECO:0000256" key="1">
    <source>
        <dbReference type="SAM" id="MobiDB-lite"/>
    </source>
</evidence>
<name>A0A2H3B8U9_9AGAR</name>
<accession>A0A2H3B8U9</accession>
<feature type="region of interest" description="Disordered" evidence="1">
    <location>
        <begin position="775"/>
        <end position="803"/>
    </location>
</feature>